<dbReference type="Proteomes" id="UP000288227">
    <property type="component" value="Unassembled WGS sequence"/>
</dbReference>
<dbReference type="OrthoDB" id="1525231at2"/>
<reference evidence="2 3" key="1">
    <citation type="submission" date="2018-11" db="EMBL/GenBank/DDBJ databases">
        <title>Chryseotalea sanarue gen. nov., sp., nov., a member of the family Cytophagaceae, isolated from a brackish lake in Hamamatsu Japan.</title>
        <authorList>
            <person name="Maejima Y."/>
            <person name="Iino T."/>
            <person name="Muraguchi Y."/>
            <person name="Fukuda K."/>
            <person name="Ohkuma M."/>
            <person name="Moriuchi R."/>
            <person name="Dohra H."/>
            <person name="Kimbara K."/>
            <person name="Shintani M."/>
        </authorList>
    </citation>
    <scope>NUCLEOTIDE SEQUENCE [LARGE SCALE GENOMIC DNA]</scope>
    <source>
        <strain evidence="2 3">Ys</strain>
    </source>
</reference>
<keyword evidence="1" id="KW-0812">Transmembrane</keyword>
<gene>
    <name evidence="2" type="ORF">SanaruYs_08450</name>
</gene>
<feature type="transmembrane region" description="Helical" evidence="1">
    <location>
        <begin position="43"/>
        <end position="63"/>
    </location>
</feature>
<sequence>MKFLMQFLFIVIGSFVIQLFLPWWSIAIVAFAAGYLLKSSQNFLAGFLGVALLWGAYAFWIDLGGAAPLADRVAGILSISKPLLFALTAVVGGFVGGFAALSGSILKQDKRKNLYY</sequence>
<keyword evidence="1" id="KW-0472">Membrane</keyword>
<proteinExistence type="predicted"/>
<dbReference type="RefSeq" id="WP_127121245.1">
    <property type="nucleotide sequence ID" value="NZ_BHXQ01000001.1"/>
</dbReference>
<keyword evidence="3" id="KW-1185">Reference proteome</keyword>
<evidence type="ECO:0000313" key="2">
    <source>
        <dbReference type="EMBL" id="GCC50630.1"/>
    </source>
</evidence>
<organism evidence="2 3">
    <name type="scientific">Chryseotalea sanaruensis</name>
    <dbReference type="NCBI Taxonomy" id="2482724"/>
    <lineage>
        <taxon>Bacteria</taxon>
        <taxon>Pseudomonadati</taxon>
        <taxon>Bacteroidota</taxon>
        <taxon>Cytophagia</taxon>
        <taxon>Cytophagales</taxon>
        <taxon>Chryseotaleaceae</taxon>
        <taxon>Chryseotalea</taxon>
    </lineage>
</organism>
<dbReference type="AlphaFoldDB" id="A0A401U707"/>
<feature type="transmembrane region" description="Helical" evidence="1">
    <location>
        <begin position="83"/>
        <end position="106"/>
    </location>
</feature>
<evidence type="ECO:0000313" key="3">
    <source>
        <dbReference type="Proteomes" id="UP000288227"/>
    </source>
</evidence>
<keyword evidence="1" id="KW-1133">Transmembrane helix</keyword>
<feature type="transmembrane region" description="Helical" evidence="1">
    <location>
        <begin position="6"/>
        <end position="36"/>
    </location>
</feature>
<evidence type="ECO:0000256" key="1">
    <source>
        <dbReference type="SAM" id="Phobius"/>
    </source>
</evidence>
<comment type="caution">
    <text evidence="2">The sequence shown here is derived from an EMBL/GenBank/DDBJ whole genome shotgun (WGS) entry which is preliminary data.</text>
</comment>
<name>A0A401U707_9BACT</name>
<accession>A0A401U707</accession>
<protein>
    <submittedName>
        <fullName evidence="2">Uncharacterized protein</fullName>
    </submittedName>
</protein>
<dbReference type="EMBL" id="BHXQ01000001">
    <property type="protein sequence ID" value="GCC50630.1"/>
    <property type="molecule type" value="Genomic_DNA"/>
</dbReference>